<evidence type="ECO:0000313" key="4">
    <source>
        <dbReference type="Proteomes" id="UP000486602"/>
    </source>
</evidence>
<keyword evidence="1" id="KW-0812">Transmembrane</keyword>
<proteinExistence type="predicted"/>
<keyword evidence="4" id="KW-1185">Reference proteome</keyword>
<evidence type="ECO:0000256" key="1">
    <source>
        <dbReference type="SAM" id="Phobius"/>
    </source>
</evidence>
<feature type="transmembrane region" description="Helical" evidence="1">
    <location>
        <begin position="154"/>
        <end position="171"/>
    </location>
</feature>
<feature type="transmembrane region" description="Helical" evidence="1">
    <location>
        <begin position="327"/>
        <end position="345"/>
    </location>
</feature>
<organism evidence="3 4">
    <name type="scientific">Cryomorpha ignava</name>
    <dbReference type="NCBI Taxonomy" id="101383"/>
    <lineage>
        <taxon>Bacteria</taxon>
        <taxon>Pseudomonadati</taxon>
        <taxon>Bacteroidota</taxon>
        <taxon>Flavobacteriia</taxon>
        <taxon>Flavobacteriales</taxon>
        <taxon>Cryomorphaceae</taxon>
        <taxon>Cryomorpha</taxon>
    </lineage>
</organism>
<evidence type="ECO:0000259" key="2">
    <source>
        <dbReference type="Pfam" id="PF13231"/>
    </source>
</evidence>
<name>A0A7K3WUQ1_9FLAO</name>
<evidence type="ECO:0000313" key="3">
    <source>
        <dbReference type="EMBL" id="NEN25268.1"/>
    </source>
</evidence>
<protein>
    <submittedName>
        <fullName evidence="3">Glycosyltransferase family 39 protein</fullName>
    </submittedName>
</protein>
<comment type="caution">
    <text evidence="3">The sequence shown here is derived from an EMBL/GenBank/DDBJ whole genome shotgun (WGS) entry which is preliminary data.</text>
</comment>
<sequence>MFQRPAFFASPTWGSIYKYLGLILFGITLIIGVLTYDSYGLSWDDPMQRGTGQVNYYYMFHDDEGLLTWSDKDYGPAYEIVLIIGEKALGLTDSHDIYLFRHLATHIFFLIGALFCFFLVDLLYKNKMLAAVAFLMIVLHPRLYAHSFINTKDVPFLTMFFISFYFLALAFKRKRWIYFLLLAISVGITINLRIMGVMLLCIVPAFLLLDMIVEKRWKWNSLYLITFVSVSLLTLYATWPFLWPAPIDNFLEAFNNMRDFRWNGTVLLNGDMIKADALPWYYLPEWFTITTPILFLFLGITGGAFVLFGFVKKPLQYLKNTTTRNNLAYAACFIAPFLAVIYFHSVVYDGWRQIFFVYAGFVLLMIFALHKLAALNWLKGFTYVTLLYFVGVSVYYFPYQNVYFNSLLEFKESEYIRRHFEMDYWGIANVEALRYILENDTSAIINVGALNPTPEINVALLKPDERARLNMTFWTNDKSKDDYYITNYRWHPENPLFYWGMDVYTIRRGKNTICTIYKMEKKDE</sequence>
<dbReference type="InterPro" id="IPR038731">
    <property type="entry name" value="RgtA/B/C-like"/>
</dbReference>
<dbReference type="Pfam" id="PF13231">
    <property type="entry name" value="PMT_2"/>
    <property type="match status" value="1"/>
</dbReference>
<dbReference type="RefSeq" id="WP_163286727.1">
    <property type="nucleotide sequence ID" value="NZ_JAAGVY010000046.1"/>
</dbReference>
<feature type="transmembrane region" description="Helical" evidence="1">
    <location>
        <begin position="351"/>
        <end position="369"/>
    </location>
</feature>
<keyword evidence="1" id="KW-0472">Membrane</keyword>
<feature type="transmembrane region" description="Helical" evidence="1">
    <location>
        <begin position="20"/>
        <end position="39"/>
    </location>
</feature>
<dbReference type="AlphaFoldDB" id="A0A7K3WUQ1"/>
<feature type="transmembrane region" description="Helical" evidence="1">
    <location>
        <begin position="177"/>
        <end position="209"/>
    </location>
</feature>
<keyword evidence="3" id="KW-0808">Transferase</keyword>
<dbReference type="GO" id="GO:0016740">
    <property type="term" value="F:transferase activity"/>
    <property type="evidence" value="ECO:0007669"/>
    <property type="project" value="UniProtKB-KW"/>
</dbReference>
<gene>
    <name evidence="3" type="ORF">G3O08_17360</name>
</gene>
<reference evidence="3 4" key="1">
    <citation type="submission" date="2020-02" db="EMBL/GenBank/DDBJ databases">
        <title>Out from the shadows clarifying the taxonomy of the family Cryomorphaceae and related taxa by utilizing the GTDB taxonomic framework.</title>
        <authorList>
            <person name="Bowman J.P."/>
        </authorList>
    </citation>
    <scope>NUCLEOTIDE SEQUENCE [LARGE SCALE GENOMIC DNA]</scope>
    <source>
        <strain evidence="3 4">QSSC 1-22</strain>
    </source>
</reference>
<dbReference type="Proteomes" id="UP000486602">
    <property type="component" value="Unassembled WGS sequence"/>
</dbReference>
<feature type="transmembrane region" description="Helical" evidence="1">
    <location>
        <begin position="381"/>
        <end position="399"/>
    </location>
</feature>
<feature type="domain" description="Glycosyltransferase RgtA/B/C/D-like" evidence="2">
    <location>
        <begin position="104"/>
        <end position="231"/>
    </location>
</feature>
<accession>A0A7K3WUQ1</accession>
<feature type="transmembrane region" description="Helical" evidence="1">
    <location>
        <begin position="103"/>
        <end position="122"/>
    </location>
</feature>
<feature type="transmembrane region" description="Helical" evidence="1">
    <location>
        <begin position="286"/>
        <end position="311"/>
    </location>
</feature>
<dbReference type="EMBL" id="JAAGVY010000046">
    <property type="protein sequence ID" value="NEN25268.1"/>
    <property type="molecule type" value="Genomic_DNA"/>
</dbReference>
<feature type="transmembrane region" description="Helical" evidence="1">
    <location>
        <begin position="221"/>
        <end position="242"/>
    </location>
</feature>
<keyword evidence="1" id="KW-1133">Transmembrane helix</keyword>